<dbReference type="Pfam" id="PF03727">
    <property type="entry name" value="Hexokinase_2"/>
    <property type="match status" value="1"/>
</dbReference>
<evidence type="ECO:0000256" key="6">
    <source>
        <dbReference type="ARBA" id="ARBA00022840"/>
    </source>
</evidence>
<keyword evidence="6" id="KW-0067">ATP-binding</keyword>
<sequence length="974" mass="112150">MQEIIDQFAIDKEKMEVIVSKLLEEMENGLQDKPSTLQMLPTYAPIPTGKEVGTFMGIDVGGTNLRVLLLEIPEPGVRGELKSVECIMPKTSTTIDQFFGFIAQKIKEFVENNNLKEKEIKAGLTFSFAVEQIAIDKGIQQSWSKGWDIKESIGKDIVEIFHNQLAKVNVKNIRIVAFINDTVGTFANLAYDDASCGMGLIFGTGTNGCYIEKTSNFASSKLKSVYKEDYMIVNTEWGGLQFPELGLNRFDDMINDISVNKDQQRYEKMISGIYMGWIGYRSNRRKTRREYSRSEDREDRHRRVAEEEHYNRNIRRRADRSPSLSPLGDKLHSRWDEQPKAIDSVQISQQLNVHQERAAKRIYVGNINSSTSEKDIVDAFNEAMRRGDYVDKNDPRDIITHIEVNYERSYAFLEFRTLEEAVKALSLDGLTIKGASVKVRRPKDYNPVLPFISGLSQLMEPGTTNPRESILYMGNIPLQMTDEQIRKKLENLNPLKKFFVIRDPDLGAPQGKCYCLFEYQNPEYKEKILTFDGINLGGNKIEVCSGVDGFKHLPKASLNELFSKMFPHTTDLVIGTLLNSSVGYSTVFEKILKPSEKIEDQHVSRIIVIFNMVYPEDLIDQQRYIELIDDIRFVCQEYGEVESISIPRPTEENKKPSGLGRVFIEFKTIDGAIRCWKEIVKKRYDNRSLLVGFYSEKKYANRMFGYMEEEKEDDEEKGTQMEEIPNEQPQTITTEIKENNNQNKITIKELSNTSPQNEIKAGIHQNEINEGIHQNEINEGIHQNEIIQGEKTKEETKEDNNQTNDLKEIKMEEEINLQGQNKIKESSIQETKMEEERKKIEDQTETTKEKSLNSLTQNEIMETDNQKDVIAQEETKGGDNQNNITYDIKPENEIQNDEIKEVLNISAQNEIKEYDNKSVELGQSKIEEIKENSDTKNFLKKEEEVVPNTSTQNKVEESIIQEVKMEEEKTERKE</sequence>
<dbReference type="InterPro" id="IPR001312">
    <property type="entry name" value="Hexokinase"/>
</dbReference>
<name>B0EUT2_ENTDS</name>
<dbReference type="GO" id="GO:0003723">
    <property type="term" value="F:RNA binding"/>
    <property type="evidence" value="ECO:0007669"/>
    <property type="project" value="UniProtKB-UniRule"/>
</dbReference>
<evidence type="ECO:0000313" key="12">
    <source>
        <dbReference type="EMBL" id="EDR21726.1"/>
    </source>
</evidence>
<dbReference type="CDD" id="cd12232">
    <property type="entry name" value="RRM3_U2AF65"/>
    <property type="match status" value="1"/>
</dbReference>
<accession>B0EUT2</accession>
<dbReference type="SUPFAM" id="SSF54928">
    <property type="entry name" value="RNA-binding domain, RBD"/>
    <property type="match status" value="3"/>
</dbReference>
<feature type="domain" description="RRM" evidence="11">
    <location>
        <begin position="469"/>
        <end position="543"/>
    </location>
</feature>
<feature type="region of interest" description="Disordered" evidence="10">
    <location>
        <begin position="820"/>
        <end position="865"/>
    </location>
</feature>
<dbReference type="GO" id="GO:0004396">
    <property type="term" value="F:hexokinase activity"/>
    <property type="evidence" value="ECO:0007669"/>
    <property type="project" value="UniProtKB-EC"/>
</dbReference>
<dbReference type="EMBL" id="DS550966">
    <property type="protein sequence ID" value="EDR21726.1"/>
    <property type="molecule type" value="Genomic_DNA"/>
</dbReference>
<dbReference type="EC" id="2.7.1.1" evidence="12"/>
<dbReference type="PRINTS" id="PR00475">
    <property type="entry name" value="HEXOKINASE"/>
</dbReference>
<dbReference type="Gene3D" id="1.10.287.1250">
    <property type="match status" value="1"/>
</dbReference>
<dbReference type="GO" id="GO:0005536">
    <property type="term" value="F:D-glucose binding"/>
    <property type="evidence" value="ECO:0007669"/>
    <property type="project" value="InterPro"/>
</dbReference>
<dbReference type="InterPro" id="IPR022672">
    <property type="entry name" value="Hexokinase_N"/>
</dbReference>
<dbReference type="Proteomes" id="UP000008076">
    <property type="component" value="Unassembled WGS sequence"/>
</dbReference>
<keyword evidence="4" id="KW-0547">Nucleotide-binding</keyword>
<evidence type="ECO:0000256" key="2">
    <source>
        <dbReference type="ARBA" id="ARBA00022664"/>
    </source>
</evidence>
<organism evidence="13">
    <name type="scientific">Entamoeba dispar (strain ATCC PRA-260 / SAW760)</name>
    <dbReference type="NCBI Taxonomy" id="370354"/>
    <lineage>
        <taxon>Eukaryota</taxon>
        <taxon>Amoebozoa</taxon>
        <taxon>Evosea</taxon>
        <taxon>Archamoebae</taxon>
        <taxon>Mastigamoebida</taxon>
        <taxon>Entamoebidae</taxon>
        <taxon>Entamoeba</taxon>
    </lineage>
</organism>
<evidence type="ECO:0000256" key="9">
    <source>
        <dbReference type="PROSITE-ProRule" id="PRU00176"/>
    </source>
</evidence>
<keyword evidence="5 12" id="KW-0418">Kinase</keyword>
<dbReference type="InterPro" id="IPR035979">
    <property type="entry name" value="RBD_domain_sf"/>
</dbReference>
<dbReference type="Pfam" id="PF00349">
    <property type="entry name" value="Hexokinase_1"/>
    <property type="match status" value="1"/>
</dbReference>
<dbReference type="OMA" id="NEIMETD"/>
<evidence type="ECO:0000313" key="13">
    <source>
        <dbReference type="Proteomes" id="UP000008076"/>
    </source>
</evidence>
<dbReference type="UniPathway" id="UPA00109">
    <property type="reaction ID" value="UER00180"/>
</dbReference>
<dbReference type="Gene3D" id="3.30.70.330">
    <property type="match status" value="3"/>
</dbReference>
<reference evidence="13" key="1">
    <citation type="submission" date="2007-12" db="EMBL/GenBank/DDBJ databases">
        <title>Annotation of Entamoeba dispar SAW760.</title>
        <authorList>
            <person name="Lorenzi H."/>
            <person name="Inman J."/>
            <person name="Schobel S."/>
            <person name="Amedeo P."/>
            <person name="Caler E."/>
        </authorList>
    </citation>
    <scope>NUCLEOTIDE SEQUENCE [LARGE SCALE GENOMIC DNA]</scope>
    <source>
        <strain evidence="13">ATCC PRA-260 / SAW760</strain>
    </source>
</reference>
<dbReference type="Pfam" id="PF00076">
    <property type="entry name" value="RRM_1"/>
    <property type="match status" value="2"/>
</dbReference>
<dbReference type="InterPro" id="IPR000504">
    <property type="entry name" value="RRM_dom"/>
</dbReference>
<dbReference type="CDD" id="cd00590">
    <property type="entry name" value="RRM_SF"/>
    <property type="match status" value="1"/>
</dbReference>
<dbReference type="InterPro" id="IPR043129">
    <property type="entry name" value="ATPase_NBD"/>
</dbReference>
<evidence type="ECO:0000256" key="5">
    <source>
        <dbReference type="ARBA" id="ARBA00022777"/>
    </source>
</evidence>
<gene>
    <name evidence="12" type="ORF">EDI_161910</name>
</gene>
<dbReference type="GO" id="GO:0001678">
    <property type="term" value="P:intracellular glucose homeostasis"/>
    <property type="evidence" value="ECO:0007669"/>
    <property type="project" value="InterPro"/>
</dbReference>
<evidence type="ECO:0000256" key="7">
    <source>
        <dbReference type="ARBA" id="ARBA00022884"/>
    </source>
</evidence>
<dbReference type="PANTHER" id="PTHR23139">
    <property type="entry name" value="RNA-BINDING PROTEIN"/>
    <property type="match status" value="1"/>
</dbReference>
<dbReference type="Gene3D" id="3.40.367.20">
    <property type="match status" value="1"/>
</dbReference>
<feature type="region of interest" description="Disordered" evidence="10">
    <location>
        <begin position="313"/>
        <end position="332"/>
    </location>
</feature>
<dbReference type="GeneID" id="5886750"/>
<dbReference type="eggNOG" id="KOG0120">
    <property type="taxonomic scope" value="Eukaryota"/>
</dbReference>
<comment type="similarity">
    <text evidence="1">Belongs to the hexokinase family.</text>
</comment>
<dbReference type="InterPro" id="IPR012677">
    <property type="entry name" value="Nucleotide-bd_a/b_plait_sf"/>
</dbReference>
<evidence type="ECO:0000256" key="8">
    <source>
        <dbReference type="ARBA" id="ARBA00023187"/>
    </source>
</evidence>
<dbReference type="GO" id="GO:0005524">
    <property type="term" value="F:ATP binding"/>
    <property type="evidence" value="ECO:0007669"/>
    <property type="project" value="UniProtKB-KW"/>
</dbReference>
<dbReference type="FunFam" id="3.30.70.330:FF:000097">
    <property type="entry name" value="U2 snRNP auxiliary factor large subunit"/>
    <property type="match status" value="1"/>
</dbReference>
<keyword evidence="2" id="KW-0507">mRNA processing</keyword>
<dbReference type="OrthoDB" id="10266058at2759"/>
<dbReference type="eggNOG" id="KOG1369">
    <property type="taxonomic scope" value="Eukaryota"/>
</dbReference>
<dbReference type="SUPFAM" id="SSF53067">
    <property type="entry name" value="Actin-like ATPase domain"/>
    <property type="match status" value="2"/>
</dbReference>
<feature type="domain" description="RRM" evidence="11">
    <location>
        <begin position="360"/>
        <end position="444"/>
    </location>
</feature>
<proteinExistence type="inferred from homology"/>
<dbReference type="Gene3D" id="3.30.420.40">
    <property type="match status" value="1"/>
</dbReference>
<protein>
    <submittedName>
        <fullName evidence="12">Hexokinase, putative</fullName>
        <ecNumber evidence="12">2.7.1.1</ecNumber>
        <ecNumber evidence="12">3.4.21.72</ecNumber>
    </submittedName>
</protein>
<dbReference type="AlphaFoldDB" id="B0EUT2"/>
<dbReference type="GO" id="GO:0016787">
    <property type="term" value="F:hydrolase activity"/>
    <property type="evidence" value="ECO:0007669"/>
    <property type="project" value="UniProtKB-KW"/>
</dbReference>
<evidence type="ECO:0000256" key="1">
    <source>
        <dbReference type="ARBA" id="ARBA00009225"/>
    </source>
</evidence>
<dbReference type="CDD" id="cd12230">
    <property type="entry name" value="RRM1_U2AF65"/>
    <property type="match status" value="1"/>
</dbReference>
<evidence type="ECO:0000256" key="3">
    <source>
        <dbReference type="ARBA" id="ARBA00022679"/>
    </source>
</evidence>
<dbReference type="GO" id="GO:0008380">
    <property type="term" value="P:RNA splicing"/>
    <property type="evidence" value="ECO:0007669"/>
    <property type="project" value="UniProtKB-KW"/>
</dbReference>
<dbReference type="PROSITE" id="PS51748">
    <property type="entry name" value="HEXOKINASE_2"/>
    <property type="match status" value="1"/>
</dbReference>
<feature type="compositionally biased region" description="Basic and acidic residues" evidence="10">
    <location>
        <begin position="822"/>
        <end position="851"/>
    </location>
</feature>
<keyword evidence="13" id="KW-1185">Reference proteome</keyword>
<dbReference type="SMR" id="B0EUT2"/>
<dbReference type="InterPro" id="IPR022673">
    <property type="entry name" value="Hexokinase_C"/>
</dbReference>
<dbReference type="EC" id="3.4.21.72" evidence="12"/>
<evidence type="ECO:0000256" key="10">
    <source>
        <dbReference type="SAM" id="MobiDB-lite"/>
    </source>
</evidence>
<keyword evidence="12" id="KW-0378">Hydrolase</keyword>
<evidence type="ECO:0000259" key="11">
    <source>
        <dbReference type="PROSITE" id="PS50102"/>
    </source>
</evidence>
<dbReference type="RefSeq" id="XP_001741817.1">
    <property type="nucleotide sequence ID" value="XM_001741765.1"/>
</dbReference>
<evidence type="ECO:0000256" key="4">
    <source>
        <dbReference type="ARBA" id="ARBA00022741"/>
    </source>
</evidence>
<dbReference type="SMART" id="SM00360">
    <property type="entry name" value="RRM"/>
    <property type="match status" value="3"/>
</dbReference>
<dbReference type="GO" id="GO:0006397">
    <property type="term" value="P:mRNA processing"/>
    <property type="evidence" value="ECO:0007669"/>
    <property type="project" value="UniProtKB-KW"/>
</dbReference>
<keyword evidence="7 9" id="KW-0694">RNA-binding</keyword>
<dbReference type="KEGG" id="edi:EDI_161910"/>
<keyword evidence="3 12" id="KW-0808">Transferase</keyword>
<dbReference type="GO" id="GO:0006096">
    <property type="term" value="P:glycolytic process"/>
    <property type="evidence" value="ECO:0007669"/>
    <property type="project" value="UniProtKB-UniPathway"/>
</dbReference>
<keyword evidence="8" id="KW-0508">mRNA splicing</keyword>
<dbReference type="PROSITE" id="PS50102">
    <property type="entry name" value="RRM"/>
    <property type="match status" value="2"/>
</dbReference>